<dbReference type="Pfam" id="PF12770">
    <property type="entry name" value="CHAT"/>
    <property type="match status" value="1"/>
</dbReference>
<dbReference type="RefSeq" id="XP_031921188.1">
    <property type="nucleotide sequence ID" value="XM_032069175.1"/>
</dbReference>
<evidence type="ECO:0000313" key="4">
    <source>
        <dbReference type="Proteomes" id="UP000326268"/>
    </source>
</evidence>
<dbReference type="InterPro" id="IPR024983">
    <property type="entry name" value="CHAT_dom"/>
</dbReference>
<proteinExistence type="predicted"/>
<dbReference type="EMBL" id="ML737926">
    <property type="protein sequence ID" value="KAE8358107.1"/>
    <property type="molecule type" value="Genomic_DNA"/>
</dbReference>
<dbReference type="AlphaFoldDB" id="A0A5N6ZKF7"/>
<accession>A0A5N6ZKF7</accession>
<evidence type="ECO:0000259" key="2">
    <source>
        <dbReference type="Pfam" id="PF12770"/>
    </source>
</evidence>
<protein>
    <recommendedName>
        <fullName evidence="2">CHAT domain-containing protein</fullName>
    </recommendedName>
</protein>
<name>A0A5N6ZKF7_9EURO</name>
<evidence type="ECO:0000313" key="3">
    <source>
        <dbReference type="EMBL" id="KAE8358107.1"/>
    </source>
</evidence>
<reference evidence="3 4" key="1">
    <citation type="submission" date="2019-04" db="EMBL/GenBank/DDBJ databases">
        <title>Friends and foes A comparative genomics studyof 23 Aspergillus species from section Flavi.</title>
        <authorList>
            <consortium name="DOE Joint Genome Institute"/>
            <person name="Kjaerbolling I."/>
            <person name="Vesth T."/>
            <person name="Frisvad J.C."/>
            <person name="Nybo J.L."/>
            <person name="Theobald S."/>
            <person name="Kildgaard S."/>
            <person name="Isbrandt T."/>
            <person name="Kuo A."/>
            <person name="Sato A."/>
            <person name="Lyhne E.K."/>
            <person name="Kogle M.E."/>
            <person name="Wiebenga A."/>
            <person name="Kun R.S."/>
            <person name="Lubbers R.J."/>
            <person name="Makela M.R."/>
            <person name="Barry K."/>
            <person name="Chovatia M."/>
            <person name="Clum A."/>
            <person name="Daum C."/>
            <person name="Haridas S."/>
            <person name="He G."/>
            <person name="LaButti K."/>
            <person name="Lipzen A."/>
            <person name="Mondo S."/>
            <person name="Riley R."/>
            <person name="Salamov A."/>
            <person name="Simmons B.A."/>
            <person name="Magnuson J.K."/>
            <person name="Henrissat B."/>
            <person name="Mortensen U.H."/>
            <person name="Larsen T.O."/>
            <person name="Devries R.P."/>
            <person name="Grigoriev I.V."/>
            <person name="Machida M."/>
            <person name="Baker S.E."/>
            <person name="Andersen M.R."/>
        </authorList>
    </citation>
    <scope>NUCLEOTIDE SEQUENCE [LARGE SCALE GENOMIC DNA]</scope>
    <source>
        <strain evidence="3 4">CBS 763.97</strain>
    </source>
</reference>
<evidence type="ECO:0000256" key="1">
    <source>
        <dbReference type="SAM" id="MobiDB-lite"/>
    </source>
</evidence>
<sequence>MVSLWPVDDSATSEILIDFYKRLSSGKSPAVALQEAQGSFFNQHAGSRRANQGNSNNTSDRAITQQLSVRRIGLQRDITNNEQVTHTDHSLLTFWGPFILMSA</sequence>
<dbReference type="Proteomes" id="UP000326268">
    <property type="component" value="Unassembled WGS sequence"/>
</dbReference>
<dbReference type="OrthoDB" id="5099682at2759"/>
<organism evidence="3 4">
    <name type="scientific">Aspergillus caelatus</name>
    <dbReference type="NCBI Taxonomy" id="61420"/>
    <lineage>
        <taxon>Eukaryota</taxon>
        <taxon>Fungi</taxon>
        <taxon>Dikarya</taxon>
        <taxon>Ascomycota</taxon>
        <taxon>Pezizomycotina</taxon>
        <taxon>Eurotiomycetes</taxon>
        <taxon>Eurotiomycetidae</taxon>
        <taxon>Eurotiales</taxon>
        <taxon>Aspergillaceae</taxon>
        <taxon>Aspergillus</taxon>
        <taxon>Aspergillus subgen. Circumdati</taxon>
    </lineage>
</organism>
<feature type="domain" description="CHAT" evidence="2">
    <location>
        <begin position="2"/>
        <end position="101"/>
    </location>
</feature>
<feature type="region of interest" description="Disordered" evidence="1">
    <location>
        <begin position="43"/>
        <end position="62"/>
    </location>
</feature>
<keyword evidence="4" id="KW-1185">Reference proteome</keyword>
<gene>
    <name evidence="3" type="ORF">BDV27DRAFT_138200</name>
</gene>
<dbReference type="GeneID" id="43653621"/>